<dbReference type="SUPFAM" id="SSF53955">
    <property type="entry name" value="Lysozyme-like"/>
    <property type="match status" value="1"/>
</dbReference>
<dbReference type="InterPro" id="IPR008258">
    <property type="entry name" value="Transglycosylase_SLT_dom_1"/>
</dbReference>
<proteinExistence type="predicted"/>
<feature type="domain" description="Bacterial Ig" evidence="4">
    <location>
        <begin position="397"/>
        <end position="474"/>
    </location>
</feature>
<feature type="domain" description="Transglycosylase SLT" evidence="2">
    <location>
        <begin position="57"/>
        <end position="158"/>
    </location>
</feature>
<dbReference type="Pfam" id="PF17936">
    <property type="entry name" value="Big_6"/>
    <property type="match status" value="4"/>
</dbReference>
<evidence type="ECO:0000313" key="5">
    <source>
        <dbReference type="EMBL" id="TWE01149.1"/>
    </source>
</evidence>
<feature type="signal peptide" evidence="1">
    <location>
        <begin position="1"/>
        <end position="20"/>
    </location>
</feature>
<dbReference type="Proteomes" id="UP000319671">
    <property type="component" value="Unassembled WGS sequence"/>
</dbReference>
<evidence type="ECO:0000259" key="3">
    <source>
        <dbReference type="Pfam" id="PF08239"/>
    </source>
</evidence>
<feature type="chain" id="PRO_5038787270" evidence="1">
    <location>
        <begin position="21"/>
        <end position="637"/>
    </location>
</feature>
<dbReference type="Pfam" id="PF08239">
    <property type="entry name" value="SH3_3"/>
    <property type="match status" value="1"/>
</dbReference>
<comment type="caution">
    <text evidence="5">The sequence shown here is derived from an EMBL/GenBank/DDBJ whole genome shotgun (WGS) entry which is preliminary data.</text>
</comment>
<dbReference type="Pfam" id="PF01464">
    <property type="entry name" value="SLT"/>
    <property type="match status" value="1"/>
</dbReference>
<dbReference type="InterPro" id="IPR003646">
    <property type="entry name" value="SH3-like_bac-type"/>
</dbReference>
<keyword evidence="1" id="KW-0732">Signal</keyword>
<dbReference type="RefSeq" id="WP_144565784.1">
    <property type="nucleotide sequence ID" value="NZ_VIVN01000006.1"/>
</dbReference>
<dbReference type="InterPro" id="IPR041498">
    <property type="entry name" value="Big_6"/>
</dbReference>
<dbReference type="Gene3D" id="1.10.530.10">
    <property type="match status" value="1"/>
</dbReference>
<keyword evidence="6" id="KW-1185">Reference proteome</keyword>
<evidence type="ECO:0000259" key="2">
    <source>
        <dbReference type="Pfam" id="PF01464"/>
    </source>
</evidence>
<organism evidence="5 6">
    <name type="scientific">Neobacillus bataviensis</name>
    <dbReference type="NCBI Taxonomy" id="220685"/>
    <lineage>
        <taxon>Bacteria</taxon>
        <taxon>Bacillati</taxon>
        <taxon>Bacillota</taxon>
        <taxon>Bacilli</taxon>
        <taxon>Bacillales</taxon>
        <taxon>Bacillaceae</taxon>
        <taxon>Neobacillus</taxon>
    </lineage>
</organism>
<evidence type="ECO:0000256" key="1">
    <source>
        <dbReference type="SAM" id="SignalP"/>
    </source>
</evidence>
<accession>A0A561DD93</accession>
<reference evidence="5 6" key="1">
    <citation type="submission" date="2019-06" db="EMBL/GenBank/DDBJ databases">
        <title>Sorghum-associated microbial communities from plants grown in Nebraska, USA.</title>
        <authorList>
            <person name="Schachtman D."/>
        </authorList>
    </citation>
    <scope>NUCLEOTIDE SEQUENCE [LARGE SCALE GENOMIC DNA]</scope>
    <source>
        <strain evidence="5 6">2482</strain>
    </source>
</reference>
<dbReference type="NCBIfam" id="NF033510">
    <property type="entry name" value="Ca_tandemer"/>
    <property type="match status" value="2"/>
</dbReference>
<sequence length="637" mass="68313">MKSILLKAVLLTCLIFPVWVHENASAEMTWPAKCASFGGVEANQNPSFQHINCLLTNAALQANIPPEVVKAVAAQESGWRQFDGGKPLITSDGGIGIMQITNQSSYDEQRLKDDITYNIQAGVDILSRNYQRTDLPKIKAAGPEVIENWYFSVMAYNGTKPVNSPLVQKDGSINADAYQAEVFTKIEQDSFLGNIKLGQYPFSTTDFVYSPNSAENILFNKLQYTLTDQMHASMSLFQTGNKVVVTIDGAKLRSQPTTTSTSLKELAKNTTLIINGDFKYDQDISKVNQFVWYPVKTEDQKLVGYIPSAYIIKKLESPVVSPVDDNDAAVSGKVPENAIVKIMNGTTLIGSTPANTTGSFKAPIPVQKAGTKLTITYKDKLNALSPSVTITVADKTAPAAPTVNSVTNKSAEISGKTEANATVTVTIAGKAYSQKADGNGMFKLLIPVQNAGATISVSAKDSAGNIGTVRTVTVVKAAPNMPSVNTVNNKAVSVTGKTEANATVSVVIAGKTYTAKADQYGNYNVKIPVQNTGTTLSVTAKDSAGRVSAPRSTAVIRVAPNMPTVNPVRYYSTAVTGKTEKNVTVVIKIGTKTYTTKANTYGDYKLTILKQRAGTKLYVYAKDAYGKVSATRTVTVY</sequence>
<gene>
    <name evidence="5" type="ORF">FB550_106206</name>
</gene>
<name>A0A561DD93_9BACI</name>
<dbReference type="Gene3D" id="2.30.30.40">
    <property type="entry name" value="SH3 Domains"/>
    <property type="match status" value="1"/>
</dbReference>
<protein>
    <submittedName>
        <fullName evidence="5">SH3 domain-containing protein</fullName>
    </submittedName>
</protein>
<dbReference type="AlphaFoldDB" id="A0A561DD93"/>
<feature type="domain" description="Bacterial Ig" evidence="4">
    <location>
        <begin position="317"/>
        <end position="394"/>
    </location>
</feature>
<evidence type="ECO:0000259" key="4">
    <source>
        <dbReference type="Pfam" id="PF17936"/>
    </source>
</evidence>
<dbReference type="EMBL" id="VIVN01000006">
    <property type="protein sequence ID" value="TWE01149.1"/>
    <property type="molecule type" value="Genomic_DNA"/>
</dbReference>
<feature type="domain" description="SH3b" evidence="3">
    <location>
        <begin position="248"/>
        <end position="311"/>
    </location>
</feature>
<dbReference type="InterPro" id="IPR013783">
    <property type="entry name" value="Ig-like_fold"/>
</dbReference>
<feature type="domain" description="Bacterial Ig" evidence="4">
    <location>
        <begin position="478"/>
        <end position="554"/>
    </location>
</feature>
<dbReference type="Gene3D" id="2.60.40.10">
    <property type="entry name" value="Immunoglobulins"/>
    <property type="match status" value="4"/>
</dbReference>
<evidence type="ECO:0000313" key="6">
    <source>
        <dbReference type="Proteomes" id="UP000319671"/>
    </source>
</evidence>
<feature type="domain" description="Bacterial Ig" evidence="4">
    <location>
        <begin position="559"/>
        <end position="636"/>
    </location>
</feature>
<dbReference type="InterPro" id="IPR023346">
    <property type="entry name" value="Lysozyme-like_dom_sf"/>
</dbReference>